<evidence type="ECO:0000313" key="4">
    <source>
        <dbReference type="Proteomes" id="UP000231194"/>
    </source>
</evidence>
<comment type="caution">
    <text evidence="3">The sequence shown here is derived from an EMBL/GenBank/DDBJ whole genome shotgun (WGS) entry which is preliminary data.</text>
</comment>
<dbReference type="Gene3D" id="3.10.180.10">
    <property type="entry name" value="2,3-Dihydroxybiphenyl 1,2-Dioxygenase, domain 1"/>
    <property type="match status" value="1"/>
</dbReference>
<name>A0A2M8QY69_9BRAD</name>
<dbReference type="InterPro" id="IPR037523">
    <property type="entry name" value="VOC_core"/>
</dbReference>
<dbReference type="PROSITE" id="PS51819">
    <property type="entry name" value="VOC"/>
    <property type="match status" value="1"/>
</dbReference>
<dbReference type="PANTHER" id="PTHR43279">
    <property type="entry name" value="CATECHOL-2,3-DIOXYGENASE"/>
    <property type="match status" value="1"/>
</dbReference>
<dbReference type="EMBL" id="PGVG01000059">
    <property type="protein sequence ID" value="PJG50497.1"/>
    <property type="molecule type" value="Genomic_DNA"/>
</dbReference>
<keyword evidence="1" id="KW-0479">Metal-binding</keyword>
<dbReference type="InterPro" id="IPR018146">
    <property type="entry name" value="Glyoxalase_1_CS"/>
</dbReference>
<evidence type="ECO:0000313" key="3">
    <source>
        <dbReference type="EMBL" id="PJG50497.1"/>
    </source>
</evidence>
<dbReference type="OrthoDB" id="9792626at2"/>
<accession>A0A2M8QY69</accession>
<keyword evidence="4" id="KW-1185">Reference proteome</keyword>
<dbReference type="Pfam" id="PF00903">
    <property type="entry name" value="Glyoxalase"/>
    <property type="match status" value="1"/>
</dbReference>
<dbReference type="GO" id="GO:0004462">
    <property type="term" value="F:lactoylglutathione lyase activity"/>
    <property type="evidence" value="ECO:0007669"/>
    <property type="project" value="InterPro"/>
</dbReference>
<dbReference type="SUPFAM" id="SSF54593">
    <property type="entry name" value="Glyoxalase/Bleomycin resistance protein/Dihydroxybiphenyl dioxygenase"/>
    <property type="match status" value="1"/>
</dbReference>
<gene>
    <name evidence="3" type="ORF">CVM73_36120</name>
</gene>
<reference evidence="3 4" key="1">
    <citation type="submission" date="2017-11" db="EMBL/GenBank/DDBJ databases">
        <title>Bradyrhizobium forestalis sp. nov., an efficient nitrogen-fixing bacterium isolated from nodules of forest legume species in the Amazon.</title>
        <authorList>
            <person name="Costa E.M."/>
            <person name="Guimaraes A."/>
            <person name="Carvalho T.S."/>
            <person name="Rodrigues T.L."/>
            <person name="Ribeiro P.R.A."/>
            <person name="Lebbe L."/>
            <person name="Willems A."/>
            <person name="Moreira F.M.S."/>
        </authorList>
    </citation>
    <scope>NUCLEOTIDE SEQUENCE [LARGE SCALE GENOMIC DNA]</scope>
    <source>
        <strain evidence="3 4">INPA54B</strain>
    </source>
</reference>
<evidence type="ECO:0000259" key="2">
    <source>
        <dbReference type="PROSITE" id="PS51819"/>
    </source>
</evidence>
<organism evidence="3 4">
    <name type="scientific">Bradyrhizobium forestalis</name>
    <dbReference type="NCBI Taxonomy" id="1419263"/>
    <lineage>
        <taxon>Bacteria</taxon>
        <taxon>Pseudomonadati</taxon>
        <taxon>Pseudomonadota</taxon>
        <taxon>Alphaproteobacteria</taxon>
        <taxon>Hyphomicrobiales</taxon>
        <taxon>Nitrobacteraceae</taxon>
        <taxon>Bradyrhizobium</taxon>
    </lineage>
</organism>
<proteinExistence type="predicted"/>
<sequence length="172" mass="18497">MPVADSEPIDPRVRVGHVHLKVADLERSLAFYCGVLGFGLHGLLGNEAAFLAAGSYHHHLAINTWDSRGGSLPPEGSTGLHHVAFVYPTRAALGRALRRLRAAAVQLTGASDHGGTEAIYLRDPDGNGIELYWDRPEKEWPRNPDGSLKIVSKPLDVEKLAGEGSSDGGFKE</sequence>
<evidence type="ECO:0000256" key="1">
    <source>
        <dbReference type="ARBA" id="ARBA00022723"/>
    </source>
</evidence>
<dbReference type="GO" id="GO:0046872">
    <property type="term" value="F:metal ion binding"/>
    <property type="evidence" value="ECO:0007669"/>
    <property type="project" value="UniProtKB-KW"/>
</dbReference>
<dbReference type="InterPro" id="IPR029068">
    <property type="entry name" value="Glyas_Bleomycin-R_OHBP_Dase"/>
</dbReference>
<dbReference type="InterPro" id="IPR004360">
    <property type="entry name" value="Glyas_Fos-R_dOase_dom"/>
</dbReference>
<dbReference type="PANTHER" id="PTHR43279:SF1">
    <property type="entry name" value="CATECHOL-2,3-DIOXYGENASE"/>
    <property type="match status" value="1"/>
</dbReference>
<feature type="domain" description="VOC" evidence="2">
    <location>
        <begin position="14"/>
        <end position="134"/>
    </location>
</feature>
<protein>
    <submittedName>
        <fullName evidence="3">Glyoxalase</fullName>
    </submittedName>
</protein>
<dbReference type="PROSITE" id="PS00934">
    <property type="entry name" value="GLYOXALASE_I_1"/>
    <property type="match status" value="1"/>
</dbReference>
<dbReference type="AlphaFoldDB" id="A0A2M8QY69"/>
<dbReference type="Proteomes" id="UP000231194">
    <property type="component" value="Unassembled WGS sequence"/>
</dbReference>